<sequence length="284" mass="31504">MNHETPSFLLDGGALEWDAMGYRFAEPPGVDLLAASTLADGNPWIVFAAALERAKQGRFDGLPVLLRAMRSFKDDVFWRYCAELVGDAGSSVLLKVFVRDFRDELLDAGEPAYQVELAHAFQQSMRLWTVPLTLKMYLDSGKREQTGVLSVFLSRLMEPELGPIGVAALPDAEYRELVMAKYEELKVAHGSDEAAVLHGEAFSVRALARHLHAGLSAPEIDEDEIMFERHLFEAATGIDCSAFFDDGDLQPLNAMAIVEEFLEDKTDGLYAQAVRCFWGRGLPD</sequence>
<evidence type="ECO:0000313" key="1">
    <source>
        <dbReference type="EMBL" id="CAA2101251.1"/>
    </source>
</evidence>
<dbReference type="RefSeq" id="WP_339088863.1">
    <property type="nucleotide sequence ID" value="NZ_LR743507.1"/>
</dbReference>
<accession>A0A679IR26</accession>
<reference evidence="1" key="1">
    <citation type="submission" date="2019-12" db="EMBL/GenBank/DDBJ databases">
        <authorList>
            <person name="Cremers G."/>
        </authorList>
    </citation>
    <scope>NUCLEOTIDE SEQUENCE</scope>
    <source>
        <strain evidence="1">Vvax</strain>
    </source>
</reference>
<name>A0A679IR26_VARPD</name>
<protein>
    <submittedName>
        <fullName evidence="1">Uncharacterized protein</fullName>
    </submittedName>
</protein>
<organism evidence="1">
    <name type="scientific">Variovorax paradoxus</name>
    <dbReference type="NCBI Taxonomy" id="34073"/>
    <lineage>
        <taxon>Bacteria</taxon>
        <taxon>Pseudomonadati</taxon>
        <taxon>Pseudomonadota</taxon>
        <taxon>Betaproteobacteria</taxon>
        <taxon>Burkholderiales</taxon>
        <taxon>Comamonadaceae</taxon>
        <taxon>Variovorax</taxon>
    </lineage>
</organism>
<dbReference type="AlphaFoldDB" id="A0A679IR26"/>
<proteinExistence type="predicted"/>
<dbReference type="EMBL" id="LR743507">
    <property type="protein sequence ID" value="CAA2101251.1"/>
    <property type="molecule type" value="Genomic_DNA"/>
</dbReference>
<gene>
    <name evidence="1" type="ORF">VVAX_01151</name>
</gene>